<dbReference type="HOGENOM" id="CLU_806968_0_0_1"/>
<feature type="chain" id="PRO_5002180855" evidence="1">
    <location>
        <begin position="28"/>
        <end position="311"/>
    </location>
</feature>
<dbReference type="OrthoDB" id="10471300at2759"/>
<dbReference type="AlphaFoldDB" id="A0A0C3QWQ0"/>
<proteinExistence type="predicted"/>
<evidence type="ECO:0000313" key="3">
    <source>
        <dbReference type="Proteomes" id="UP000054248"/>
    </source>
</evidence>
<keyword evidence="3" id="KW-1185">Reference proteome</keyword>
<organism evidence="2 3">
    <name type="scientific">Tulasnella calospora MUT 4182</name>
    <dbReference type="NCBI Taxonomy" id="1051891"/>
    <lineage>
        <taxon>Eukaryota</taxon>
        <taxon>Fungi</taxon>
        <taxon>Dikarya</taxon>
        <taxon>Basidiomycota</taxon>
        <taxon>Agaricomycotina</taxon>
        <taxon>Agaricomycetes</taxon>
        <taxon>Cantharellales</taxon>
        <taxon>Tulasnellaceae</taxon>
        <taxon>Tulasnella</taxon>
    </lineage>
</organism>
<evidence type="ECO:0000256" key="1">
    <source>
        <dbReference type="SAM" id="SignalP"/>
    </source>
</evidence>
<feature type="signal peptide" evidence="1">
    <location>
        <begin position="1"/>
        <end position="27"/>
    </location>
</feature>
<gene>
    <name evidence="2" type="ORF">M407DRAFT_199051</name>
</gene>
<dbReference type="Proteomes" id="UP000054248">
    <property type="component" value="Unassembled WGS sequence"/>
</dbReference>
<accession>A0A0C3QWQ0</accession>
<evidence type="ECO:0000313" key="2">
    <source>
        <dbReference type="EMBL" id="KIO33334.1"/>
    </source>
</evidence>
<keyword evidence="1" id="KW-0732">Signal</keyword>
<dbReference type="CDD" id="cd09917">
    <property type="entry name" value="F-box_SF"/>
    <property type="match status" value="1"/>
</dbReference>
<sequence>MHPALVIPEIVLLILHSGLEFSDVVNAALVCRTWSEWALEVRWRAFKIPIRAVIQVLAPVESIPYGMYAFQGEIAQVQWRRFVETSKKITSIVVDCKLVPTIQGKFLFAEKTHGGAPFPNLRRLEILPHLTNWSTVSLFAVPSVKEVRMEAKFPNAGALVAMVDKYLPFSKLSLESLDICLPDQSDWLPDIRRYPSLAQLTCHISEIRPKTWKIIGNSPNLTHLSIREEETSVRDDGEWDGVSVKLPALRKLVFANETKSSESAILHSVMADLEILQFDLPRGPSKSHQTILAHLAISSPRVRLERVYSVL</sequence>
<protein>
    <submittedName>
        <fullName evidence="2">Uncharacterized protein</fullName>
    </submittedName>
</protein>
<name>A0A0C3QWQ0_9AGAM</name>
<reference evidence="3" key="2">
    <citation type="submission" date="2015-01" db="EMBL/GenBank/DDBJ databases">
        <title>Evolutionary Origins and Diversification of the Mycorrhizal Mutualists.</title>
        <authorList>
            <consortium name="DOE Joint Genome Institute"/>
            <consortium name="Mycorrhizal Genomics Consortium"/>
            <person name="Kohler A."/>
            <person name="Kuo A."/>
            <person name="Nagy L.G."/>
            <person name="Floudas D."/>
            <person name="Copeland A."/>
            <person name="Barry K.W."/>
            <person name="Cichocki N."/>
            <person name="Veneault-Fourrey C."/>
            <person name="LaButti K."/>
            <person name="Lindquist E.A."/>
            <person name="Lipzen A."/>
            <person name="Lundell T."/>
            <person name="Morin E."/>
            <person name="Murat C."/>
            <person name="Riley R."/>
            <person name="Ohm R."/>
            <person name="Sun H."/>
            <person name="Tunlid A."/>
            <person name="Henrissat B."/>
            <person name="Grigoriev I.V."/>
            <person name="Hibbett D.S."/>
            <person name="Martin F."/>
        </authorList>
    </citation>
    <scope>NUCLEOTIDE SEQUENCE [LARGE SCALE GENOMIC DNA]</scope>
    <source>
        <strain evidence="3">MUT 4182</strain>
    </source>
</reference>
<dbReference type="EMBL" id="KN822949">
    <property type="protein sequence ID" value="KIO33334.1"/>
    <property type="molecule type" value="Genomic_DNA"/>
</dbReference>
<reference evidence="2 3" key="1">
    <citation type="submission" date="2014-04" db="EMBL/GenBank/DDBJ databases">
        <authorList>
            <consortium name="DOE Joint Genome Institute"/>
            <person name="Kuo A."/>
            <person name="Girlanda M."/>
            <person name="Perotto S."/>
            <person name="Kohler A."/>
            <person name="Nagy L.G."/>
            <person name="Floudas D."/>
            <person name="Copeland A."/>
            <person name="Barry K.W."/>
            <person name="Cichocki N."/>
            <person name="Veneault-Fourrey C."/>
            <person name="LaButti K."/>
            <person name="Lindquist E.A."/>
            <person name="Lipzen A."/>
            <person name="Lundell T."/>
            <person name="Morin E."/>
            <person name="Murat C."/>
            <person name="Sun H."/>
            <person name="Tunlid A."/>
            <person name="Henrissat B."/>
            <person name="Grigoriev I.V."/>
            <person name="Hibbett D.S."/>
            <person name="Martin F."/>
            <person name="Nordberg H.P."/>
            <person name="Cantor M.N."/>
            <person name="Hua S.X."/>
        </authorList>
    </citation>
    <scope>NUCLEOTIDE SEQUENCE [LARGE SCALE GENOMIC DNA]</scope>
    <source>
        <strain evidence="2 3">MUT 4182</strain>
    </source>
</reference>